<dbReference type="PROSITE" id="PS50011">
    <property type="entry name" value="PROTEIN_KINASE_DOM"/>
    <property type="match status" value="1"/>
</dbReference>
<name>A0AAN6W7P0_9PEZI</name>
<feature type="domain" description="Protein kinase" evidence="1">
    <location>
        <begin position="67"/>
        <end position="182"/>
    </location>
</feature>
<organism evidence="2 3">
    <name type="scientific">Triangularia setosa</name>
    <dbReference type="NCBI Taxonomy" id="2587417"/>
    <lineage>
        <taxon>Eukaryota</taxon>
        <taxon>Fungi</taxon>
        <taxon>Dikarya</taxon>
        <taxon>Ascomycota</taxon>
        <taxon>Pezizomycotina</taxon>
        <taxon>Sordariomycetes</taxon>
        <taxon>Sordariomycetidae</taxon>
        <taxon>Sordariales</taxon>
        <taxon>Podosporaceae</taxon>
        <taxon>Triangularia</taxon>
    </lineage>
</organism>
<dbReference type="GO" id="GO:0005524">
    <property type="term" value="F:ATP binding"/>
    <property type="evidence" value="ECO:0007669"/>
    <property type="project" value="InterPro"/>
</dbReference>
<dbReference type="AlphaFoldDB" id="A0AAN6W7P0"/>
<comment type="caution">
    <text evidence="2">The sequence shown here is derived from an EMBL/GenBank/DDBJ whole genome shotgun (WGS) entry which is preliminary data.</text>
</comment>
<dbReference type="EMBL" id="MU866250">
    <property type="protein sequence ID" value="KAK4175067.1"/>
    <property type="molecule type" value="Genomic_DNA"/>
</dbReference>
<dbReference type="Proteomes" id="UP001302321">
    <property type="component" value="Unassembled WGS sequence"/>
</dbReference>
<keyword evidence="3" id="KW-1185">Reference proteome</keyword>
<dbReference type="GO" id="GO:0004672">
    <property type="term" value="F:protein kinase activity"/>
    <property type="evidence" value="ECO:0007669"/>
    <property type="project" value="InterPro"/>
</dbReference>
<reference evidence="2" key="1">
    <citation type="journal article" date="2023" name="Mol. Phylogenet. Evol.">
        <title>Genome-scale phylogeny and comparative genomics of the fungal order Sordariales.</title>
        <authorList>
            <person name="Hensen N."/>
            <person name="Bonometti L."/>
            <person name="Westerberg I."/>
            <person name="Brannstrom I.O."/>
            <person name="Guillou S."/>
            <person name="Cros-Aarteil S."/>
            <person name="Calhoun S."/>
            <person name="Haridas S."/>
            <person name="Kuo A."/>
            <person name="Mondo S."/>
            <person name="Pangilinan J."/>
            <person name="Riley R."/>
            <person name="LaButti K."/>
            <person name="Andreopoulos B."/>
            <person name="Lipzen A."/>
            <person name="Chen C."/>
            <person name="Yan M."/>
            <person name="Daum C."/>
            <person name="Ng V."/>
            <person name="Clum A."/>
            <person name="Steindorff A."/>
            <person name="Ohm R.A."/>
            <person name="Martin F."/>
            <person name="Silar P."/>
            <person name="Natvig D.O."/>
            <person name="Lalanne C."/>
            <person name="Gautier V."/>
            <person name="Ament-Velasquez S.L."/>
            <person name="Kruys A."/>
            <person name="Hutchinson M.I."/>
            <person name="Powell A.J."/>
            <person name="Barry K."/>
            <person name="Miller A.N."/>
            <person name="Grigoriev I.V."/>
            <person name="Debuchy R."/>
            <person name="Gladieux P."/>
            <person name="Hiltunen Thoren M."/>
            <person name="Johannesson H."/>
        </authorList>
    </citation>
    <scope>NUCLEOTIDE SEQUENCE</scope>
    <source>
        <strain evidence="2">CBS 892.96</strain>
    </source>
</reference>
<gene>
    <name evidence="2" type="ORF">QBC36DRAFT_291840</name>
</gene>
<evidence type="ECO:0000313" key="3">
    <source>
        <dbReference type="Proteomes" id="UP001302321"/>
    </source>
</evidence>
<evidence type="ECO:0000313" key="2">
    <source>
        <dbReference type="EMBL" id="KAK4175067.1"/>
    </source>
</evidence>
<sequence length="182" mass="19659">MEVIDLTDDMFRTATAGLEDGTKPKHPAQNNDRPFPTTIATAFNFLATLGSPFLEICDPVSTGVLGYQQIHAAGHGGYVVIEVSLETAGKAVAVKRSRMLAGMALGRAFDRRDDALFWRHFEQLTLELRVLSHTGLYAHANTITLLGVCIDEVDDATDLGLILELFTLGAADLSTGLLALRC</sequence>
<reference evidence="2" key="2">
    <citation type="submission" date="2023-05" db="EMBL/GenBank/DDBJ databases">
        <authorList>
            <consortium name="Lawrence Berkeley National Laboratory"/>
            <person name="Steindorff A."/>
            <person name="Hensen N."/>
            <person name="Bonometti L."/>
            <person name="Westerberg I."/>
            <person name="Brannstrom I.O."/>
            <person name="Guillou S."/>
            <person name="Cros-Aarteil S."/>
            <person name="Calhoun S."/>
            <person name="Haridas S."/>
            <person name="Kuo A."/>
            <person name="Mondo S."/>
            <person name="Pangilinan J."/>
            <person name="Riley R."/>
            <person name="Labutti K."/>
            <person name="Andreopoulos B."/>
            <person name="Lipzen A."/>
            <person name="Chen C."/>
            <person name="Yanf M."/>
            <person name="Daum C."/>
            <person name="Ng V."/>
            <person name="Clum A."/>
            <person name="Ohm R."/>
            <person name="Martin F."/>
            <person name="Silar P."/>
            <person name="Natvig D."/>
            <person name="Lalanne C."/>
            <person name="Gautier V."/>
            <person name="Ament-Velasquez S.L."/>
            <person name="Kruys A."/>
            <person name="Hutchinson M.I."/>
            <person name="Powell A.J."/>
            <person name="Barry K."/>
            <person name="Miller A.N."/>
            <person name="Grigoriev I.V."/>
            <person name="Debuchy R."/>
            <person name="Gladieux P."/>
            <person name="Thoren M.H."/>
            <person name="Johannesson H."/>
        </authorList>
    </citation>
    <scope>NUCLEOTIDE SEQUENCE</scope>
    <source>
        <strain evidence="2">CBS 892.96</strain>
    </source>
</reference>
<accession>A0AAN6W7P0</accession>
<dbReference type="InterPro" id="IPR000719">
    <property type="entry name" value="Prot_kinase_dom"/>
</dbReference>
<evidence type="ECO:0000259" key="1">
    <source>
        <dbReference type="PROSITE" id="PS50011"/>
    </source>
</evidence>
<protein>
    <recommendedName>
        <fullName evidence="1">Protein kinase domain-containing protein</fullName>
    </recommendedName>
</protein>
<proteinExistence type="predicted"/>